<evidence type="ECO:0000313" key="6">
    <source>
        <dbReference type="EMBL" id="PCO05651.1"/>
    </source>
</evidence>
<accession>A0ABX4I001</accession>
<keyword evidence="2" id="KW-0479">Metal-binding</keyword>
<proteinExistence type="inferred from homology"/>
<evidence type="ECO:0000256" key="2">
    <source>
        <dbReference type="ARBA" id="ARBA00022723"/>
    </source>
</evidence>
<evidence type="ECO:0000256" key="1">
    <source>
        <dbReference type="ARBA" id="ARBA00005495"/>
    </source>
</evidence>
<evidence type="ECO:0000313" key="7">
    <source>
        <dbReference type="Proteomes" id="UP000218427"/>
    </source>
</evidence>
<sequence>MTKAYQFSCDCGAIEFQCVGPPKVQGFCHCDDCRNFLKVPYHSVDAWEADKVTVTKGEDQLAVYPHPEKKMKRFFCKNCGETVFNSNAMDWRIVSQLLVRRQNQGEMPEDLASKSHFYYGQRIVDIDDGLPKRD</sequence>
<comment type="similarity">
    <text evidence="1">Belongs to the Gfa family.</text>
</comment>
<dbReference type="InterPro" id="IPR006913">
    <property type="entry name" value="CENP-V/GFA"/>
</dbReference>
<evidence type="ECO:0000256" key="4">
    <source>
        <dbReference type="ARBA" id="ARBA00023239"/>
    </source>
</evidence>
<keyword evidence="4" id="KW-0456">Lyase</keyword>
<dbReference type="Gene3D" id="3.90.1590.10">
    <property type="entry name" value="glutathione-dependent formaldehyde- activating enzyme (gfa)"/>
    <property type="match status" value="1"/>
</dbReference>
<dbReference type="RefSeq" id="WP_067082783.1">
    <property type="nucleotide sequence ID" value="NZ_LRFG02000002.1"/>
</dbReference>
<feature type="domain" description="CENP-V/GFA" evidence="5">
    <location>
        <begin position="5"/>
        <end position="110"/>
    </location>
</feature>
<reference evidence="6" key="1">
    <citation type="submission" date="2017-08" db="EMBL/GenBank/DDBJ databases">
        <title>Microbulbifer marisrubri sp. nov., a halophilic alphaproteobacterium isolated from marine sediment of the Yellow Sea, China.</title>
        <authorList>
            <person name="Zhang G."/>
            <person name="Xiong Q."/>
        </authorList>
    </citation>
    <scope>NUCLEOTIDE SEQUENCE [LARGE SCALE GENOMIC DNA]</scope>
    <source>
        <strain evidence="6">WRN-8</strain>
    </source>
</reference>
<name>A0ABX4I001_9GAMM</name>
<organism evidence="6 7">
    <name type="scientific">Microbulbifer flavimaris</name>
    <dbReference type="NCBI Taxonomy" id="1781068"/>
    <lineage>
        <taxon>Bacteria</taxon>
        <taxon>Pseudomonadati</taxon>
        <taxon>Pseudomonadota</taxon>
        <taxon>Gammaproteobacteria</taxon>
        <taxon>Cellvibrionales</taxon>
        <taxon>Microbulbiferaceae</taxon>
        <taxon>Microbulbifer</taxon>
    </lineage>
</organism>
<dbReference type="Pfam" id="PF04828">
    <property type="entry name" value="GFA"/>
    <property type="match status" value="1"/>
</dbReference>
<dbReference type="SUPFAM" id="SSF51316">
    <property type="entry name" value="Mss4-like"/>
    <property type="match status" value="1"/>
</dbReference>
<dbReference type="PROSITE" id="PS51891">
    <property type="entry name" value="CENP_V_GFA"/>
    <property type="match status" value="1"/>
</dbReference>
<gene>
    <name evidence="6" type="ORF">AWR36_006430</name>
</gene>
<dbReference type="Proteomes" id="UP000218427">
    <property type="component" value="Unassembled WGS sequence"/>
</dbReference>
<protein>
    <submittedName>
        <fullName evidence="6">Aldehyde-activating protein</fullName>
    </submittedName>
</protein>
<dbReference type="PANTHER" id="PTHR33337">
    <property type="entry name" value="GFA DOMAIN-CONTAINING PROTEIN"/>
    <property type="match status" value="1"/>
</dbReference>
<dbReference type="EMBL" id="LRFG02000002">
    <property type="protein sequence ID" value="PCO05651.1"/>
    <property type="molecule type" value="Genomic_DNA"/>
</dbReference>
<keyword evidence="7" id="KW-1185">Reference proteome</keyword>
<comment type="caution">
    <text evidence="6">The sequence shown here is derived from an EMBL/GenBank/DDBJ whole genome shotgun (WGS) entry which is preliminary data.</text>
</comment>
<dbReference type="InterPro" id="IPR011057">
    <property type="entry name" value="Mss4-like_sf"/>
</dbReference>
<dbReference type="PANTHER" id="PTHR33337:SF40">
    <property type="entry name" value="CENP-V_GFA DOMAIN-CONTAINING PROTEIN-RELATED"/>
    <property type="match status" value="1"/>
</dbReference>
<evidence type="ECO:0000256" key="3">
    <source>
        <dbReference type="ARBA" id="ARBA00022833"/>
    </source>
</evidence>
<evidence type="ECO:0000259" key="5">
    <source>
        <dbReference type="PROSITE" id="PS51891"/>
    </source>
</evidence>
<keyword evidence="3" id="KW-0862">Zinc</keyword>